<evidence type="ECO:0000313" key="3">
    <source>
        <dbReference type="Proteomes" id="UP000663848"/>
    </source>
</evidence>
<comment type="caution">
    <text evidence="2">The sequence shown here is derived from an EMBL/GenBank/DDBJ whole genome shotgun (WGS) entry which is preliminary data.</text>
</comment>
<evidence type="ECO:0000256" key="1">
    <source>
        <dbReference type="SAM" id="MobiDB-lite"/>
    </source>
</evidence>
<dbReference type="AlphaFoldDB" id="A0A821T348"/>
<dbReference type="EMBL" id="CAJOBR010007819">
    <property type="protein sequence ID" value="CAF4869592.1"/>
    <property type="molecule type" value="Genomic_DNA"/>
</dbReference>
<gene>
    <name evidence="2" type="ORF">QYT958_LOCUS28547</name>
</gene>
<sequence length="141" mass="14934">TNNGAANGIVNSNSNSNGNSNSNANSNAASTGNGNHATNCIGNAVVGICDTISSYPGAVFPGTDLFFNNNLPSRNQQTVKQRVRQTLRTTKRQPTATRRTPATKRPSNQANATVRANKVNSGVRKPVQTQKKPQTNNLIKS</sequence>
<feature type="region of interest" description="Disordered" evidence="1">
    <location>
        <begin position="71"/>
        <end position="141"/>
    </location>
</feature>
<feature type="compositionally biased region" description="Low complexity" evidence="1">
    <location>
        <begin position="92"/>
        <end position="106"/>
    </location>
</feature>
<dbReference type="Proteomes" id="UP000663848">
    <property type="component" value="Unassembled WGS sequence"/>
</dbReference>
<evidence type="ECO:0000313" key="2">
    <source>
        <dbReference type="EMBL" id="CAF4869592.1"/>
    </source>
</evidence>
<protein>
    <submittedName>
        <fullName evidence="2">Uncharacterized protein</fullName>
    </submittedName>
</protein>
<name>A0A821T348_9BILA</name>
<proteinExistence type="predicted"/>
<feature type="compositionally biased region" description="Polar residues" evidence="1">
    <location>
        <begin position="107"/>
        <end position="120"/>
    </location>
</feature>
<feature type="compositionally biased region" description="Polar residues" evidence="1">
    <location>
        <begin position="71"/>
        <end position="80"/>
    </location>
</feature>
<feature type="non-terminal residue" evidence="2">
    <location>
        <position position="141"/>
    </location>
</feature>
<reference evidence="2" key="1">
    <citation type="submission" date="2021-02" db="EMBL/GenBank/DDBJ databases">
        <authorList>
            <person name="Nowell W R."/>
        </authorList>
    </citation>
    <scope>NUCLEOTIDE SEQUENCE</scope>
</reference>
<organism evidence="2 3">
    <name type="scientific">Rotaria socialis</name>
    <dbReference type="NCBI Taxonomy" id="392032"/>
    <lineage>
        <taxon>Eukaryota</taxon>
        <taxon>Metazoa</taxon>
        <taxon>Spiralia</taxon>
        <taxon>Gnathifera</taxon>
        <taxon>Rotifera</taxon>
        <taxon>Eurotatoria</taxon>
        <taxon>Bdelloidea</taxon>
        <taxon>Philodinida</taxon>
        <taxon>Philodinidae</taxon>
        <taxon>Rotaria</taxon>
    </lineage>
</organism>
<feature type="region of interest" description="Disordered" evidence="1">
    <location>
        <begin position="1"/>
        <end position="31"/>
    </location>
</feature>
<accession>A0A821T348</accession>
<feature type="compositionally biased region" description="Basic residues" evidence="1">
    <location>
        <begin position="81"/>
        <end position="91"/>
    </location>
</feature>
<feature type="compositionally biased region" description="Polar residues" evidence="1">
    <location>
        <begin position="127"/>
        <end position="141"/>
    </location>
</feature>